<evidence type="ECO:0000259" key="2">
    <source>
        <dbReference type="Pfam" id="PF14331"/>
    </source>
</evidence>
<dbReference type="InterPro" id="IPR053156">
    <property type="entry name" value="T6SS_TssM-like"/>
</dbReference>
<organism evidence="3 4">
    <name type="scientific">Shewanella surugensis</name>
    <dbReference type="NCBI Taxonomy" id="212020"/>
    <lineage>
        <taxon>Bacteria</taxon>
        <taxon>Pseudomonadati</taxon>
        <taxon>Pseudomonadota</taxon>
        <taxon>Gammaproteobacteria</taxon>
        <taxon>Alteromonadales</taxon>
        <taxon>Shewanellaceae</taxon>
        <taxon>Shewanella</taxon>
    </lineage>
</organism>
<feature type="domain" description="Type VI secretion system component TssM1 N-terminal" evidence="2">
    <location>
        <begin position="185"/>
        <end position="429"/>
    </location>
</feature>
<feature type="transmembrane region" description="Helical" evidence="1">
    <location>
        <begin position="424"/>
        <end position="446"/>
    </location>
</feature>
<dbReference type="PANTHER" id="PTHR36153">
    <property type="entry name" value="INNER MEMBRANE PROTEIN-RELATED"/>
    <property type="match status" value="1"/>
</dbReference>
<dbReference type="EMBL" id="JAKIKS010000089">
    <property type="protein sequence ID" value="MCL1126464.1"/>
    <property type="molecule type" value="Genomic_DNA"/>
</dbReference>
<feature type="transmembrane region" description="Helical" evidence="1">
    <location>
        <begin position="7"/>
        <end position="28"/>
    </location>
</feature>
<sequence>MRKFLWTLLKVLFIIILIVVVSGGVFYLVSMKEWPWWIGAAILSGIAGIVGLIYLLRIYILRHRERAFVNRVVEYDNSLIESAKEENRLRQLQLQERWLEGVNTLRESKLKNLGNPLYVLPWFVVFGETDSGKSSAIYRSGLTSILSGVGPVHGARHTQNCDWWFFEEAIIIDTAGRYAVPLTEKSDDEEWSEFLALLLKYRKKEPLNGLVITLPVEKLLDNNEQALRDYGRHIGGRINRVMRIMGARIPVYLMVTKADLIYGFCDFAQQLSATDLKQAFGYTAENTDDITGFVDKALSDITNKVDNHLLVLDDIKGGERFLLSSELAALKSSLNTFINSAFSSGKYHEAVLLKGLYFSSAVQPGEEKSQFIDELLPDAEISEIQDENKSSGLFLYDFFSSVLPTNRNVFKPIKEFLRWKTISANIALVTFLLLTFCFIAIISLNFSKDHELMAQLQAQVQASKTKKTMVLDDILALGTLRSTIVDVEDAYDNWPIPQFGLDWAVKRSIKESKAFLVKRFSDSVLPSTDKILYSHLKHLDSEKSSPIVGDTIVHLAWRLKEIEEKLNQIPHAKEGLGYQEWMTLDKNLLGIEISYQATFALLYDAYVNWQTDTETLQYLASTTRSALSDVILNRKDWNWITTWAGSSHNSVPVKAADFWSQTFKSNSTLSGAYTKDGYSAIQKLISILKTTSQDKTVEVQINRFWNLYGAEYVQQWQRFSRAFNVSTKGLTLEDKRLIMQRMAGKDNPYMLMQKKMLEELQAIQPIYSVNLADLTLSQAIIKDYWEKKDNESKDIKKGVNAIIGAVSNISDPVYFKKVNDGILAYQQFQKGLADIVPDVSTINASFNSASTILSNSDPKSPISQTMMAANSLDQILDNKATQFDAGDIFRNSVQFVLSAEMELAACALQNYWESDVYGALKYIPADEQESRLFAKGGLLTKFIDGPAKGFVERKADGWHPKSFQGLSIPFKADFFQFVERGAYLEQKVKSTYNVTVANIPMSINGSASLKPKSVSLKLQCASGEIALDNYNFPASQLFKWDSADCGATTLEVKFDGLSVTKTYSGALGFQKFLIDFRTGQKTFSPADFPAQEKELTQMGMKWLRLSYQINGGAPIVALAKSNALTVPLTIAECSADLARQL</sequence>
<comment type="caution">
    <text evidence="3">The sequence shown here is derived from an EMBL/GenBank/DDBJ whole genome shotgun (WGS) entry which is preliminary data.</text>
</comment>
<dbReference type="RefSeq" id="WP_248941853.1">
    <property type="nucleotide sequence ID" value="NZ_JAKIKS010000089.1"/>
</dbReference>
<dbReference type="InterPro" id="IPR025743">
    <property type="entry name" value="TssM1_N"/>
</dbReference>
<proteinExistence type="predicted"/>
<keyword evidence="1" id="KW-1133">Transmembrane helix</keyword>
<dbReference type="SUPFAM" id="SSF52540">
    <property type="entry name" value="P-loop containing nucleoside triphosphate hydrolases"/>
    <property type="match status" value="1"/>
</dbReference>
<dbReference type="Proteomes" id="UP001203423">
    <property type="component" value="Unassembled WGS sequence"/>
</dbReference>
<dbReference type="InterPro" id="IPR027417">
    <property type="entry name" value="P-loop_NTPase"/>
</dbReference>
<protein>
    <recommendedName>
        <fullName evidence="2">Type VI secretion system component TssM1 N-terminal domain-containing protein</fullName>
    </recommendedName>
</protein>
<feature type="transmembrane region" description="Helical" evidence="1">
    <location>
        <begin position="34"/>
        <end position="56"/>
    </location>
</feature>
<keyword evidence="1" id="KW-0472">Membrane</keyword>
<keyword evidence="4" id="KW-1185">Reference proteome</keyword>
<gene>
    <name evidence="3" type="ORF">L2764_18740</name>
</gene>
<keyword evidence="1" id="KW-0812">Transmembrane</keyword>
<dbReference type="Pfam" id="PF14331">
    <property type="entry name" value="IcmF-related_N"/>
    <property type="match status" value="1"/>
</dbReference>
<evidence type="ECO:0000313" key="3">
    <source>
        <dbReference type="EMBL" id="MCL1126464.1"/>
    </source>
</evidence>
<accession>A0ABT0LFJ4</accession>
<reference evidence="3 4" key="1">
    <citation type="submission" date="2022-01" db="EMBL/GenBank/DDBJ databases">
        <title>Whole genome-based taxonomy of the Shewanellaceae.</title>
        <authorList>
            <person name="Martin-Rodriguez A.J."/>
        </authorList>
    </citation>
    <scope>NUCLEOTIDE SEQUENCE [LARGE SCALE GENOMIC DNA]</scope>
    <source>
        <strain evidence="3 4">DSM 17177</strain>
    </source>
</reference>
<evidence type="ECO:0000256" key="1">
    <source>
        <dbReference type="SAM" id="Phobius"/>
    </source>
</evidence>
<evidence type="ECO:0000313" key="4">
    <source>
        <dbReference type="Proteomes" id="UP001203423"/>
    </source>
</evidence>
<dbReference type="PANTHER" id="PTHR36153:SF1">
    <property type="entry name" value="TYPE VI SECRETION SYSTEM COMPONENT TSSM1"/>
    <property type="match status" value="1"/>
</dbReference>
<name>A0ABT0LFJ4_9GAMM</name>